<sequence length="70" mass="8126">MTAIVKDISVHPDFKFHRRGIFDEQDAQRAEAKRKQSAARQSYKQNAFGFLYVDKTNPFVHSPFTPTPEK</sequence>
<dbReference type="EMBL" id="MH248138">
    <property type="protein sequence ID" value="AWY08485.1"/>
    <property type="molecule type" value="Genomic_DNA"/>
</dbReference>
<dbReference type="Proteomes" id="UP000251795">
    <property type="component" value="Segment"/>
</dbReference>
<proteinExistence type="predicted"/>
<name>A0A2Z4QDZ6_9CAUD</name>
<protein>
    <submittedName>
        <fullName evidence="1">Uncharacterized protein</fullName>
    </submittedName>
</protein>
<reference evidence="1 2" key="1">
    <citation type="submission" date="2018-04" db="EMBL/GenBank/DDBJ databases">
        <authorList>
            <person name="Go L.Y."/>
            <person name="Mitchell J.A."/>
        </authorList>
    </citation>
    <scope>NUCLEOTIDE SEQUENCE [LARGE SCALE GENOMIC DNA]</scope>
</reference>
<gene>
    <name evidence="1" type="ORF">Alexandra_222</name>
</gene>
<evidence type="ECO:0000313" key="2">
    <source>
        <dbReference type="Proteomes" id="UP000251795"/>
    </source>
</evidence>
<keyword evidence="2" id="KW-1185">Reference proteome</keyword>
<evidence type="ECO:0000313" key="1">
    <source>
        <dbReference type="EMBL" id="AWY08485.1"/>
    </source>
</evidence>
<accession>A0A2Z4QDZ6</accession>
<organism evidence="1 2">
    <name type="scientific">Erwinia phage vB_EamM_Alexandra</name>
    <dbReference type="NCBI Taxonomy" id="2201424"/>
    <lineage>
        <taxon>Viruses</taxon>
        <taxon>Duplodnaviria</taxon>
        <taxon>Heunggongvirae</taxon>
        <taxon>Uroviricota</taxon>
        <taxon>Caudoviricetes</taxon>
        <taxon>Alexandravirus</taxon>
        <taxon>Alexandravirus alexandra</taxon>
    </lineage>
</organism>